<dbReference type="InterPro" id="IPR023586">
    <property type="entry name" value="Ile-tRNA-ligase_type2"/>
</dbReference>
<comment type="subunit">
    <text evidence="4">Monomer.</text>
</comment>
<keyword evidence="7 19" id="KW-0436">Ligase</keyword>
<dbReference type="GO" id="GO:0006428">
    <property type="term" value="P:isoleucyl-tRNA aminoacylation"/>
    <property type="evidence" value="ECO:0007669"/>
    <property type="project" value="UniProtKB-UniRule"/>
</dbReference>
<dbReference type="PANTHER" id="PTHR42780">
    <property type="entry name" value="SOLEUCYL-TRNA SYNTHETASE"/>
    <property type="match status" value="1"/>
</dbReference>
<dbReference type="FunFam" id="3.40.50.620:FF:000063">
    <property type="entry name" value="Isoleucine--tRNA ligase"/>
    <property type="match status" value="1"/>
</dbReference>
<feature type="domain" description="Methionyl/Valyl/Leucyl/Isoleucyl-tRNA synthetase anticodon-binding" evidence="18">
    <location>
        <begin position="910"/>
        <end position="1060"/>
    </location>
</feature>
<dbReference type="NCBIfam" id="TIGR00392">
    <property type="entry name" value="ileS"/>
    <property type="match status" value="1"/>
</dbReference>
<dbReference type="InterPro" id="IPR014729">
    <property type="entry name" value="Rossmann-like_a/b/a_fold"/>
</dbReference>
<keyword evidence="6" id="KW-0963">Cytoplasm</keyword>
<dbReference type="Gene3D" id="3.40.50.620">
    <property type="entry name" value="HUPs"/>
    <property type="match status" value="2"/>
</dbReference>
<keyword evidence="9" id="KW-0547">Nucleotide-binding</keyword>
<dbReference type="PANTHER" id="PTHR42780:SF1">
    <property type="entry name" value="ISOLEUCINE--TRNA LIGASE, CYTOPLASMIC"/>
    <property type="match status" value="1"/>
</dbReference>
<dbReference type="EC" id="6.1.1.5" evidence="5 16"/>
<evidence type="ECO:0000256" key="1">
    <source>
        <dbReference type="ARBA" id="ARBA00001947"/>
    </source>
</evidence>
<dbReference type="Pfam" id="PF08264">
    <property type="entry name" value="Anticodon_1"/>
    <property type="match status" value="1"/>
</dbReference>
<comment type="function">
    <text evidence="14">Catalyzes the attachment of isoleucine to tRNA(Ile). As IleRS can inadvertently accommodate and process structurally similar amino acids such as valine, to avoid such errors it has two additional distinct tRNA(Ile)-dependent editing activities. One activity is designated as 'pretransfer' editing and involves the hydrolysis of activated Val-AMP. The other activity is designated 'posttransfer' editing and involves deacylation of mischarged Val-tRNA(Ile).</text>
</comment>
<keyword evidence="11" id="KW-0067">ATP-binding</keyword>
<proteinExistence type="inferred from homology"/>
<dbReference type="GO" id="GO:0000049">
    <property type="term" value="F:tRNA binding"/>
    <property type="evidence" value="ECO:0007669"/>
    <property type="project" value="InterPro"/>
</dbReference>
<name>Q08UA2_STIAD</name>
<evidence type="ECO:0000256" key="9">
    <source>
        <dbReference type="ARBA" id="ARBA00022741"/>
    </source>
</evidence>
<evidence type="ECO:0000256" key="11">
    <source>
        <dbReference type="ARBA" id="ARBA00022840"/>
    </source>
</evidence>
<dbReference type="Pfam" id="PF00133">
    <property type="entry name" value="tRNA-synt_1"/>
    <property type="match status" value="1"/>
</dbReference>
<evidence type="ECO:0000256" key="5">
    <source>
        <dbReference type="ARBA" id="ARBA00013165"/>
    </source>
</evidence>
<keyword evidence="13 19" id="KW-0030">Aminoacyl-tRNA synthetase</keyword>
<dbReference type="Gene3D" id="3.90.740.10">
    <property type="entry name" value="Valyl/Leucyl/Isoleucyl-tRNA synthetase, editing domain"/>
    <property type="match status" value="1"/>
</dbReference>
<dbReference type="Gene3D" id="1.10.730.10">
    <property type="entry name" value="Isoleucyl-tRNA Synthetase, Domain 1"/>
    <property type="match status" value="1"/>
</dbReference>
<evidence type="ECO:0000256" key="2">
    <source>
        <dbReference type="ARBA" id="ARBA00004496"/>
    </source>
</evidence>
<evidence type="ECO:0000256" key="7">
    <source>
        <dbReference type="ARBA" id="ARBA00022598"/>
    </source>
</evidence>
<organism evidence="19 20">
    <name type="scientific">Stigmatella aurantiaca (strain DW4/3-1)</name>
    <dbReference type="NCBI Taxonomy" id="378806"/>
    <lineage>
        <taxon>Bacteria</taxon>
        <taxon>Pseudomonadati</taxon>
        <taxon>Myxococcota</taxon>
        <taxon>Myxococcia</taxon>
        <taxon>Myxococcales</taxon>
        <taxon>Cystobacterineae</taxon>
        <taxon>Archangiaceae</taxon>
        <taxon>Stigmatella</taxon>
    </lineage>
</organism>
<evidence type="ECO:0000256" key="15">
    <source>
        <dbReference type="ARBA" id="ARBA00048359"/>
    </source>
</evidence>
<evidence type="ECO:0000313" key="19">
    <source>
        <dbReference type="EMBL" id="EAU64053.1"/>
    </source>
</evidence>
<dbReference type="PATRIC" id="fig|378806.16.peg.2975"/>
<comment type="caution">
    <text evidence="19">The sequence shown here is derived from an EMBL/GenBank/DDBJ whole genome shotgun (WGS) entry which is preliminary data.</text>
</comment>
<evidence type="ECO:0000259" key="17">
    <source>
        <dbReference type="Pfam" id="PF00133"/>
    </source>
</evidence>
<dbReference type="SUPFAM" id="SSF50677">
    <property type="entry name" value="ValRS/IleRS/LeuRS editing domain"/>
    <property type="match status" value="1"/>
</dbReference>
<dbReference type="GO" id="GO:0002161">
    <property type="term" value="F:aminoacyl-tRNA deacylase activity"/>
    <property type="evidence" value="ECO:0007669"/>
    <property type="project" value="InterPro"/>
</dbReference>
<dbReference type="InterPro" id="IPR009080">
    <property type="entry name" value="tRNAsynth_Ia_anticodon-bd"/>
</dbReference>
<dbReference type="PRINTS" id="PR00984">
    <property type="entry name" value="TRNASYNTHILE"/>
</dbReference>
<evidence type="ECO:0000256" key="4">
    <source>
        <dbReference type="ARBA" id="ARBA00011245"/>
    </source>
</evidence>
<dbReference type="Pfam" id="PF19302">
    <property type="entry name" value="DUF5915"/>
    <property type="match status" value="1"/>
</dbReference>
<comment type="cofactor">
    <cofactor evidence="1">
        <name>Zn(2+)</name>
        <dbReference type="ChEBI" id="CHEBI:29105"/>
    </cofactor>
</comment>
<dbReference type="GO" id="GO:0005737">
    <property type="term" value="C:cytoplasm"/>
    <property type="evidence" value="ECO:0007669"/>
    <property type="project" value="UniProtKB-SubCell"/>
</dbReference>
<dbReference type="InterPro" id="IPR033709">
    <property type="entry name" value="Anticodon_Ile_ABEc"/>
</dbReference>
<evidence type="ECO:0000259" key="18">
    <source>
        <dbReference type="Pfam" id="PF08264"/>
    </source>
</evidence>
<dbReference type="EMBL" id="AAMD01000132">
    <property type="protein sequence ID" value="EAU64053.1"/>
    <property type="molecule type" value="Genomic_DNA"/>
</dbReference>
<dbReference type="SUPFAM" id="SSF52374">
    <property type="entry name" value="Nucleotidylyl transferase"/>
    <property type="match status" value="1"/>
</dbReference>
<sequence length="1280" mass="143889">MGHVPSALPSGLARPFASHERAHTGTAGGITHPVMSQPPAPLFATVPNEIDFPADERRTLAFWKERRIFEQTLQGRDNAPAFIFYEGPPTANGLPHNGHVLTRVIKDLFPRYKTMRGFRVPRKAGWDTHGLPVEVEVEKELRIHGKAEIERYGVEPFTQRCIESVFRYTNEWERLTERIGFWVDLPDAYVTYHRTYVESVWWALSELYRKGLLYQGHKVVWWWPQGGTALSSGEVGMGYRTVDDPSAYVAFPLKDAPDTGLLIWTTTPWTLPSNMFAAVNPSVDYVTVDAGDRKLIIAAALREELIKKLKKDLPVLATQKGSALVGQRYTPPYDVYAQRVGNTELPLKGGGTDAPAWRVIGADFVTLSSGTGIVHIAPAFGEDDYNAFRQERTRFAQPDALELFCAIRPDGTFSEDFPHLTGRFVKDADKDIQRELKERGRLVLVEQYRHEYPFCWRADDDPLIQFARPAWYIRTTSVKDQAIANNRQVNWVPEHIKEGRFGDFLANNVDWALSRERYWGTPLPLWVHSETGEVEAISSLQALREKPGNNLAAVEAELKEFLTHKPGATSSEHLIVHKPWIDKVTFEKPGTPGRFVRVPEVVDVWFDSGCMPFAQWGYPHVAGSQEKFAQAFPADFISEAIDQTRGWFYSLLMIGTLIFDEETQRRQGLSPVQGFPLPYKTCIVLGHVSDKEGKKESKSKGNYTPPEIILDEVRMDFAVLDDKAAGVPGVAGEALIAREDLEGLDIQEGAKVQLFRPDAPGVAVTVTVKVHKKLKRRVVLLAKKELEALGVAPSARGADVMPVEVPRLAPAERVVLKDPASRAPGADAFRWFFFAASPTWSNTRHSLSNVRLLQKDFQVKLRNVYSFFTIYANIDGFSPATGNAGATEAPWRAIRQSTGWREPSQRTVLDRWILSEVQLALRDATRSLDAYQVYEAAQRLVSLVDALSNWYLRRSRERFWGPGLEQDKLDAYFTLYEALTTITALSAPFIPFFAEEMWGNLVRRPWPTSQPESVHLGRFPDVEERLIDEGLSAEMGAVRELVSLGLKVRTDNRLKVRQPLARADVVLSRRELQDRVAVYRELIADELNVHEVRFLESGQETDVVRYKVRPNLRAMGSRLGPKLAPVRKAFDAADSRSLQRELTLQGKVVLAVDGEQMTFPAEELEVLVEANPGYAAAGAGVGVVVLHTELTEALVDEGLVRELLARVQAARKDMALGYTDRIRLWVDGDARVRKVTEEGRPLISRETLASELHVGPEGFTGQEEEFNLNGLPARLRVERA</sequence>
<accession>Q08UA2</accession>
<keyword evidence="8" id="KW-0479">Metal-binding</keyword>
<gene>
    <name evidence="19" type="primary">ileS</name>
    <name evidence="19" type="ORF">STIAU_5224</name>
</gene>
<evidence type="ECO:0000256" key="6">
    <source>
        <dbReference type="ARBA" id="ARBA00022490"/>
    </source>
</evidence>
<dbReference type="InterPro" id="IPR002300">
    <property type="entry name" value="aa-tRNA-synth_Ia"/>
</dbReference>
<comment type="subcellular location">
    <subcellularLocation>
        <location evidence="2">Cytoplasm</location>
    </subcellularLocation>
</comment>
<dbReference type="AlphaFoldDB" id="Q08UA2"/>
<dbReference type="GO" id="GO:0046872">
    <property type="term" value="F:metal ion binding"/>
    <property type="evidence" value="ECO:0007669"/>
    <property type="project" value="UniProtKB-KW"/>
</dbReference>
<evidence type="ECO:0000256" key="12">
    <source>
        <dbReference type="ARBA" id="ARBA00022917"/>
    </source>
</evidence>
<comment type="similarity">
    <text evidence="3">Belongs to the class-I aminoacyl-tRNA synthetase family. IleS type 2 subfamily.</text>
</comment>
<evidence type="ECO:0000256" key="14">
    <source>
        <dbReference type="ARBA" id="ARBA00025217"/>
    </source>
</evidence>
<evidence type="ECO:0000256" key="3">
    <source>
        <dbReference type="ARBA" id="ARBA00007078"/>
    </source>
</evidence>
<evidence type="ECO:0000256" key="13">
    <source>
        <dbReference type="ARBA" id="ARBA00023146"/>
    </source>
</evidence>
<dbReference type="GO" id="GO:0005524">
    <property type="term" value="F:ATP binding"/>
    <property type="evidence" value="ECO:0007669"/>
    <property type="project" value="UniProtKB-KW"/>
</dbReference>
<dbReference type="InterPro" id="IPR009008">
    <property type="entry name" value="Val/Leu/Ile-tRNA-synth_edit"/>
</dbReference>
<feature type="domain" description="Aminoacyl-tRNA synthetase class Ia" evidence="17">
    <location>
        <begin position="60"/>
        <end position="747"/>
    </location>
</feature>
<dbReference type="GO" id="GO:0004822">
    <property type="term" value="F:isoleucine-tRNA ligase activity"/>
    <property type="evidence" value="ECO:0007669"/>
    <property type="project" value="UniProtKB-UniRule"/>
</dbReference>
<dbReference type="CDD" id="cd07961">
    <property type="entry name" value="Anticodon_Ia_Ile_ABEc"/>
    <property type="match status" value="1"/>
</dbReference>
<dbReference type="SUPFAM" id="SSF47323">
    <property type="entry name" value="Anticodon-binding domain of a subclass of class I aminoacyl-tRNA synthetases"/>
    <property type="match status" value="1"/>
</dbReference>
<keyword evidence="12" id="KW-0648">Protein biosynthesis</keyword>
<dbReference type="InterPro" id="IPR013155">
    <property type="entry name" value="M/V/L/I-tRNA-synth_anticd-bd"/>
</dbReference>
<evidence type="ECO:0000256" key="8">
    <source>
        <dbReference type="ARBA" id="ARBA00022723"/>
    </source>
</evidence>
<evidence type="ECO:0000256" key="10">
    <source>
        <dbReference type="ARBA" id="ARBA00022833"/>
    </source>
</evidence>
<keyword evidence="10" id="KW-0862">Zinc</keyword>
<protein>
    <recommendedName>
        <fullName evidence="5 16">Isoleucine--tRNA ligase</fullName>
        <ecNumber evidence="5 16">6.1.1.5</ecNumber>
    </recommendedName>
</protein>
<evidence type="ECO:0000313" key="20">
    <source>
        <dbReference type="Proteomes" id="UP000032702"/>
    </source>
</evidence>
<dbReference type="InterPro" id="IPR002301">
    <property type="entry name" value="Ile-tRNA-ligase"/>
</dbReference>
<dbReference type="Proteomes" id="UP000032702">
    <property type="component" value="Unassembled WGS sequence"/>
</dbReference>
<evidence type="ECO:0000256" key="16">
    <source>
        <dbReference type="NCBIfam" id="TIGR00392"/>
    </source>
</evidence>
<reference evidence="19 20" key="1">
    <citation type="submission" date="2006-04" db="EMBL/GenBank/DDBJ databases">
        <authorList>
            <person name="Nierman W.C."/>
        </authorList>
    </citation>
    <scope>NUCLEOTIDE SEQUENCE [LARGE SCALE GENOMIC DNA]</scope>
    <source>
        <strain evidence="19 20">DW4/3-1</strain>
    </source>
</reference>
<comment type="catalytic activity">
    <reaction evidence="15">
        <text>tRNA(Ile) + L-isoleucine + ATP = L-isoleucyl-tRNA(Ile) + AMP + diphosphate</text>
        <dbReference type="Rhea" id="RHEA:11060"/>
        <dbReference type="Rhea" id="RHEA-COMP:9666"/>
        <dbReference type="Rhea" id="RHEA-COMP:9695"/>
        <dbReference type="ChEBI" id="CHEBI:30616"/>
        <dbReference type="ChEBI" id="CHEBI:33019"/>
        <dbReference type="ChEBI" id="CHEBI:58045"/>
        <dbReference type="ChEBI" id="CHEBI:78442"/>
        <dbReference type="ChEBI" id="CHEBI:78528"/>
        <dbReference type="ChEBI" id="CHEBI:456215"/>
        <dbReference type="EC" id="6.1.1.5"/>
    </reaction>
</comment>